<evidence type="ECO:0000259" key="1">
    <source>
        <dbReference type="Pfam" id="PF04536"/>
    </source>
</evidence>
<proteinExistence type="predicted"/>
<evidence type="ECO:0000313" key="3">
    <source>
        <dbReference type="Proteomes" id="UP000297422"/>
    </source>
</evidence>
<dbReference type="EMBL" id="RQGT01000033">
    <property type="protein sequence ID" value="TGM18946.1"/>
    <property type="molecule type" value="Genomic_DNA"/>
</dbReference>
<protein>
    <recommendedName>
        <fullName evidence="1">TPM domain-containing protein</fullName>
    </recommendedName>
</protein>
<keyword evidence="3" id="KW-1185">Reference proteome</keyword>
<organism evidence="2 3">
    <name type="scientific">Leptospira stimsonii</name>
    <dbReference type="NCBI Taxonomy" id="2202203"/>
    <lineage>
        <taxon>Bacteria</taxon>
        <taxon>Pseudomonadati</taxon>
        <taxon>Spirochaetota</taxon>
        <taxon>Spirochaetia</taxon>
        <taxon>Leptospirales</taxon>
        <taxon>Leptospiraceae</taxon>
        <taxon>Leptospira</taxon>
    </lineage>
</organism>
<feature type="non-terminal residue" evidence="2">
    <location>
        <position position="1"/>
    </location>
</feature>
<sequence>ERRIWDTEENTGILIYIQLVDKRIELLADRGIYKKIGQSTLDEICSKMETGFRSGNYLKSVIDAIEEFTKLLQKHFPAGKQNPNELSDRPELI</sequence>
<dbReference type="Proteomes" id="UP000297422">
    <property type="component" value="Unassembled WGS sequence"/>
</dbReference>
<dbReference type="PANTHER" id="PTHR30373:SF8">
    <property type="entry name" value="BLL7265 PROTEIN"/>
    <property type="match status" value="1"/>
</dbReference>
<comment type="caution">
    <text evidence="2">The sequence shown here is derived from an EMBL/GenBank/DDBJ whole genome shotgun (WGS) entry which is preliminary data.</text>
</comment>
<dbReference type="Gene3D" id="3.10.310.50">
    <property type="match status" value="1"/>
</dbReference>
<evidence type="ECO:0000313" key="2">
    <source>
        <dbReference type="EMBL" id="TGM18946.1"/>
    </source>
</evidence>
<dbReference type="PANTHER" id="PTHR30373">
    <property type="entry name" value="UPF0603 PROTEIN YGCG"/>
    <property type="match status" value="1"/>
</dbReference>
<dbReference type="RefSeq" id="WP_210413346.1">
    <property type="nucleotide sequence ID" value="NZ_RQGT01000033.1"/>
</dbReference>
<feature type="domain" description="TPM" evidence="1">
    <location>
        <begin position="6"/>
        <end position="69"/>
    </location>
</feature>
<dbReference type="InterPro" id="IPR007621">
    <property type="entry name" value="TPM_dom"/>
</dbReference>
<name>A0ABY2N9F8_9LEPT</name>
<dbReference type="Pfam" id="PF04536">
    <property type="entry name" value="TPM_phosphatase"/>
    <property type="match status" value="1"/>
</dbReference>
<gene>
    <name evidence="2" type="ORF">EHQ90_05535</name>
</gene>
<accession>A0ABY2N9F8</accession>
<reference evidence="3" key="1">
    <citation type="journal article" date="2019" name="PLoS Negl. Trop. Dis.">
        <title>Revisiting the worldwide diversity of Leptospira species in the environment.</title>
        <authorList>
            <person name="Vincent A.T."/>
            <person name="Schiettekatte O."/>
            <person name="Bourhy P."/>
            <person name="Veyrier F.J."/>
            <person name="Picardeau M."/>
        </authorList>
    </citation>
    <scope>NUCLEOTIDE SEQUENCE [LARGE SCALE GENOMIC DNA]</scope>
    <source>
        <strain evidence="3">201702407</strain>
    </source>
</reference>